<gene>
    <name evidence="2" type="ORF">PPN31114_02306</name>
</gene>
<reference evidence="2 3" key="1">
    <citation type="submission" date="2019-08" db="EMBL/GenBank/DDBJ databases">
        <authorList>
            <person name="Peeters C."/>
        </authorList>
    </citation>
    <scope>NUCLEOTIDE SEQUENCE [LARGE SCALE GENOMIC DNA]</scope>
    <source>
        <strain evidence="2 3">LMG 31114</strain>
    </source>
</reference>
<feature type="region of interest" description="Disordered" evidence="1">
    <location>
        <begin position="1"/>
        <end position="20"/>
    </location>
</feature>
<dbReference type="RefSeq" id="WP_150679624.1">
    <property type="nucleotide sequence ID" value="NZ_CABPSK010000002.1"/>
</dbReference>
<evidence type="ECO:0000313" key="2">
    <source>
        <dbReference type="EMBL" id="VVE04544.1"/>
    </source>
</evidence>
<evidence type="ECO:0000313" key="3">
    <source>
        <dbReference type="Proteomes" id="UP000366945"/>
    </source>
</evidence>
<dbReference type="AlphaFoldDB" id="A0A5E4UZ02"/>
<feature type="region of interest" description="Disordered" evidence="1">
    <location>
        <begin position="266"/>
        <end position="291"/>
    </location>
</feature>
<protein>
    <submittedName>
        <fullName evidence="2">Uncharacterized protein</fullName>
    </submittedName>
</protein>
<accession>A0A5E4UZ02</accession>
<organism evidence="2 3">
    <name type="scientific">Pandoraea pneumonica</name>
    <dbReference type="NCBI Taxonomy" id="2508299"/>
    <lineage>
        <taxon>Bacteria</taxon>
        <taxon>Pseudomonadati</taxon>
        <taxon>Pseudomonadota</taxon>
        <taxon>Betaproteobacteria</taxon>
        <taxon>Burkholderiales</taxon>
        <taxon>Burkholderiaceae</taxon>
        <taxon>Pandoraea</taxon>
    </lineage>
</organism>
<name>A0A5E4UZ02_9BURK</name>
<dbReference type="Proteomes" id="UP000366945">
    <property type="component" value="Unassembled WGS sequence"/>
</dbReference>
<evidence type="ECO:0000256" key="1">
    <source>
        <dbReference type="SAM" id="MobiDB-lite"/>
    </source>
</evidence>
<sequence>MLLDAIDTSSPRTAGNQTAARPAACHYPALRHAGRILAVRREPPRSGGIERYLHRWFTDPPSVLVTLASDSELQSRNADYPTLSCTSQRFGDIAYSTYLLAQNVSPMDGIRIRTGVVSLTHGSGIVTFPAVQAWTRDGHPIIHADALAYLHQITERLRTDTPAQHTRRSSVYHVETRPLKSICLAVQATHRSARLGMWLATAALYERGNVSLDSVLRDIRIGTLTFDPTFGQYQELSRFAKARHRRCHCAERDVMVSPVPLTSAASRFAPPSIDSPPTPRTLHDARSSPLS</sequence>
<feature type="compositionally biased region" description="Polar residues" evidence="1">
    <location>
        <begin position="7"/>
        <end position="19"/>
    </location>
</feature>
<dbReference type="OrthoDB" id="8938253at2"/>
<dbReference type="EMBL" id="CABPSK010000002">
    <property type="protein sequence ID" value="VVE04544.1"/>
    <property type="molecule type" value="Genomic_DNA"/>
</dbReference>
<proteinExistence type="predicted"/>
<dbReference type="GeneID" id="300404336"/>
<feature type="compositionally biased region" description="Basic and acidic residues" evidence="1">
    <location>
        <begin position="281"/>
        <end position="291"/>
    </location>
</feature>
<keyword evidence="3" id="KW-1185">Reference proteome</keyword>